<dbReference type="EC" id="2.7.4.8" evidence="1"/>
<name>A0A7W3MUE8_9ACTN</name>
<evidence type="ECO:0000313" key="2">
    <source>
        <dbReference type="Proteomes" id="UP000539313"/>
    </source>
</evidence>
<gene>
    <name evidence="1" type="ORF">HNR21_000947</name>
</gene>
<keyword evidence="1" id="KW-0808">Transferase</keyword>
<organism evidence="1 2">
    <name type="scientific">Thermomonospora cellulosilytica</name>
    <dbReference type="NCBI Taxonomy" id="1411118"/>
    <lineage>
        <taxon>Bacteria</taxon>
        <taxon>Bacillati</taxon>
        <taxon>Actinomycetota</taxon>
        <taxon>Actinomycetes</taxon>
        <taxon>Streptosporangiales</taxon>
        <taxon>Thermomonosporaceae</taxon>
        <taxon>Thermomonospora</taxon>
    </lineage>
</organism>
<dbReference type="SUPFAM" id="SSF52540">
    <property type="entry name" value="P-loop containing nucleoside triphosphate hydrolases"/>
    <property type="match status" value="1"/>
</dbReference>
<dbReference type="EMBL" id="JACJII010000001">
    <property type="protein sequence ID" value="MBA9002065.1"/>
    <property type="molecule type" value="Genomic_DNA"/>
</dbReference>
<dbReference type="Proteomes" id="UP000539313">
    <property type="component" value="Unassembled WGS sequence"/>
</dbReference>
<dbReference type="Gene3D" id="3.40.50.300">
    <property type="entry name" value="P-loop containing nucleotide triphosphate hydrolases"/>
    <property type="match status" value="1"/>
</dbReference>
<keyword evidence="2" id="KW-1185">Reference proteome</keyword>
<dbReference type="RefSeq" id="WP_182704221.1">
    <property type="nucleotide sequence ID" value="NZ_JACJII010000001.1"/>
</dbReference>
<proteinExistence type="predicted"/>
<dbReference type="GO" id="GO:0004385">
    <property type="term" value="F:GMP kinase activity"/>
    <property type="evidence" value="ECO:0007669"/>
    <property type="project" value="UniProtKB-EC"/>
</dbReference>
<dbReference type="InterPro" id="IPR027417">
    <property type="entry name" value="P-loop_NTPase"/>
</dbReference>
<sequence>MFGVILYGPPASGKDTVTEELKRLDGRYRQFERLKSGSGRSRGYRMTTESAIDDLRSRGEVIWENRRYGALYVVDRPSLVQSLGTGIPVLHLGQVEAVGAVIGAIPDAAWLTVSLWCPRDVAATRLIGRGSTDMHDRLRAWDETEPLPTADLIINTAEISAQQAAQAINAAHLGRAGGNERSNH</sequence>
<reference evidence="1 2" key="1">
    <citation type="submission" date="2020-08" db="EMBL/GenBank/DDBJ databases">
        <title>Sequencing the genomes of 1000 actinobacteria strains.</title>
        <authorList>
            <person name="Klenk H.-P."/>
        </authorList>
    </citation>
    <scope>NUCLEOTIDE SEQUENCE [LARGE SCALE GENOMIC DNA]</scope>
    <source>
        <strain evidence="1 2">DSM 45823</strain>
    </source>
</reference>
<comment type="caution">
    <text evidence="1">The sequence shown here is derived from an EMBL/GenBank/DDBJ whole genome shotgun (WGS) entry which is preliminary data.</text>
</comment>
<dbReference type="AlphaFoldDB" id="A0A7W3MUE8"/>
<protein>
    <submittedName>
        <fullName evidence="1">Guanylate kinase</fullName>
        <ecNumber evidence="1">2.7.4.8</ecNumber>
    </submittedName>
</protein>
<accession>A0A7W3MUE8</accession>
<evidence type="ECO:0000313" key="1">
    <source>
        <dbReference type="EMBL" id="MBA9002065.1"/>
    </source>
</evidence>
<keyword evidence="1" id="KW-0418">Kinase</keyword>